<dbReference type="InterPro" id="IPR025753">
    <property type="entry name" value="AAA_N_dom"/>
</dbReference>
<evidence type="ECO:0000313" key="8">
    <source>
        <dbReference type="EMBL" id="KAK8949128.1"/>
    </source>
</evidence>
<evidence type="ECO:0000259" key="7">
    <source>
        <dbReference type="SMART" id="SM00382"/>
    </source>
</evidence>
<dbReference type="PROSITE" id="PS00674">
    <property type="entry name" value="AAA"/>
    <property type="match status" value="1"/>
</dbReference>
<comment type="similarity">
    <text evidence="2">Belongs to the AAA ATPase family. BCS1 subfamily.</text>
</comment>
<dbReference type="Gene3D" id="3.40.50.300">
    <property type="entry name" value="P-loop containing nucleotide triphosphate hydrolases"/>
    <property type="match status" value="1"/>
</dbReference>
<dbReference type="EMBL" id="JBBWWQ010000004">
    <property type="protein sequence ID" value="KAK8949128.1"/>
    <property type="molecule type" value="Genomic_DNA"/>
</dbReference>
<dbReference type="InterPro" id="IPR003593">
    <property type="entry name" value="AAA+_ATPase"/>
</dbReference>
<evidence type="ECO:0000256" key="6">
    <source>
        <dbReference type="SAM" id="MobiDB-lite"/>
    </source>
</evidence>
<gene>
    <name evidence="8" type="ORF">KSP39_PZI005044</name>
</gene>
<dbReference type="PANTHER" id="PTHR23070">
    <property type="entry name" value="BCS1 AAA-TYPE ATPASE"/>
    <property type="match status" value="1"/>
</dbReference>
<keyword evidence="5" id="KW-0547">Nucleotide-binding</keyword>
<organism evidence="8 9">
    <name type="scientific">Platanthera zijinensis</name>
    <dbReference type="NCBI Taxonomy" id="2320716"/>
    <lineage>
        <taxon>Eukaryota</taxon>
        <taxon>Viridiplantae</taxon>
        <taxon>Streptophyta</taxon>
        <taxon>Embryophyta</taxon>
        <taxon>Tracheophyta</taxon>
        <taxon>Spermatophyta</taxon>
        <taxon>Magnoliopsida</taxon>
        <taxon>Liliopsida</taxon>
        <taxon>Asparagales</taxon>
        <taxon>Orchidaceae</taxon>
        <taxon>Orchidoideae</taxon>
        <taxon>Orchideae</taxon>
        <taxon>Orchidinae</taxon>
        <taxon>Platanthera</taxon>
    </lineage>
</organism>
<comment type="catalytic activity">
    <reaction evidence="4">
        <text>ATP + H2O = ADP + phosphate + H(+)</text>
        <dbReference type="Rhea" id="RHEA:13065"/>
        <dbReference type="ChEBI" id="CHEBI:15377"/>
        <dbReference type="ChEBI" id="CHEBI:15378"/>
        <dbReference type="ChEBI" id="CHEBI:30616"/>
        <dbReference type="ChEBI" id="CHEBI:43474"/>
        <dbReference type="ChEBI" id="CHEBI:456216"/>
    </reaction>
</comment>
<keyword evidence="3" id="KW-0460">Magnesium</keyword>
<comment type="caution">
    <text evidence="8">The sequence shown here is derived from an EMBL/GenBank/DDBJ whole genome shotgun (WGS) entry which is preliminary data.</text>
</comment>
<feature type="region of interest" description="Disordered" evidence="6">
    <location>
        <begin position="441"/>
        <end position="490"/>
    </location>
</feature>
<dbReference type="InterPro" id="IPR003959">
    <property type="entry name" value="ATPase_AAA_core"/>
</dbReference>
<dbReference type="AlphaFoldDB" id="A0AAP0GBA4"/>
<comment type="cofactor">
    <cofactor evidence="1">
        <name>Mg(2+)</name>
        <dbReference type="ChEBI" id="CHEBI:18420"/>
    </cofactor>
</comment>
<dbReference type="Pfam" id="PF14363">
    <property type="entry name" value="AAA_assoc"/>
    <property type="match status" value="1"/>
</dbReference>
<keyword evidence="9" id="KW-1185">Reference proteome</keyword>
<dbReference type="SUPFAM" id="SSF52540">
    <property type="entry name" value="P-loop containing nucleoside triphosphate hydrolases"/>
    <property type="match status" value="1"/>
</dbReference>
<dbReference type="CDD" id="cd19510">
    <property type="entry name" value="RecA-like_BCS1"/>
    <property type="match status" value="1"/>
</dbReference>
<dbReference type="GO" id="GO:0005524">
    <property type="term" value="F:ATP binding"/>
    <property type="evidence" value="ECO:0007669"/>
    <property type="project" value="UniProtKB-KW"/>
</dbReference>
<sequence>MDSHSQTMESAKKYLTTAASVAASAMLARTVVNEFLPNEFRTLLSSGLDILFSRFSNDNVIIIRQTEGLVSNELYDAAGTYLRTKISPTLKRLRASKSEENNNIIISLDDGEGLTDVFEGVEYKWQLITQQETSNSRFGETSVDVRWYELNFHNKYKDMTLNTYFPHILERAKEIKAVDRRLKLHMNQYDNWSEIDLHHPATMDTLAMEAQLKKTIVEDLARFVKRKEYYKRIGKAWKRGYLLFGPPGTGKSSLIAAIANYLRFDIYDLDLKEVSGNSDLKRLLIGMSNKSMLVIEDIDCSVDLRNRDGEEGEKETKSHDSDVTLSGLLNFIDGLWSTSGEERIIVLTTNYKDRLDPALLRPGRMDMHIHMGYCGPDSFRVLASNYHAIDEHPLFEEIDGLLKEVEATPAEVAEELMKSDDADIALGGLILFLQNKRKGEGQEEKGIGADSSGVNKQTDRNNGVIDGEKKPVEAEDQASAIPTTLVSQTT</sequence>
<name>A0AAP0GBA4_9ASPA</name>
<dbReference type="GO" id="GO:0006950">
    <property type="term" value="P:response to stress"/>
    <property type="evidence" value="ECO:0007669"/>
    <property type="project" value="UniProtKB-ARBA"/>
</dbReference>
<evidence type="ECO:0000256" key="2">
    <source>
        <dbReference type="ARBA" id="ARBA00007448"/>
    </source>
</evidence>
<evidence type="ECO:0000256" key="3">
    <source>
        <dbReference type="ARBA" id="ARBA00022842"/>
    </source>
</evidence>
<dbReference type="Gene3D" id="6.10.280.40">
    <property type="match status" value="1"/>
</dbReference>
<keyword evidence="5" id="KW-0067">ATP-binding</keyword>
<dbReference type="InterPro" id="IPR050747">
    <property type="entry name" value="Mitochondrial_chaperone_BCS1"/>
</dbReference>
<reference evidence="8 9" key="1">
    <citation type="journal article" date="2022" name="Nat. Plants">
        <title>Genomes of leafy and leafless Platanthera orchids illuminate the evolution of mycoheterotrophy.</title>
        <authorList>
            <person name="Li M.H."/>
            <person name="Liu K.W."/>
            <person name="Li Z."/>
            <person name="Lu H.C."/>
            <person name="Ye Q.L."/>
            <person name="Zhang D."/>
            <person name="Wang J.Y."/>
            <person name="Li Y.F."/>
            <person name="Zhong Z.M."/>
            <person name="Liu X."/>
            <person name="Yu X."/>
            <person name="Liu D.K."/>
            <person name="Tu X.D."/>
            <person name="Liu B."/>
            <person name="Hao Y."/>
            <person name="Liao X.Y."/>
            <person name="Jiang Y.T."/>
            <person name="Sun W.H."/>
            <person name="Chen J."/>
            <person name="Chen Y.Q."/>
            <person name="Ai Y."/>
            <person name="Zhai J.W."/>
            <person name="Wu S.S."/>
            <person name="Zhou Z."/>
            <person name="Hsiao Y.Y."/>
            <person name="Wu W.L."/>
            <person name="Chen Y.Y."/>
            <person name="Lin Y.F."/>
            <person name="Hsu J.L."/>
            <person name="Li C.Y."/>
            <person name="Wang Z.W."/>
            <person name="Zhao X."/>
            <person name="Zhong W.Y."/>
            <person name="Ma X.K."/>
            <person name="Ma L."/>
            <person name="Huang J."/>
            <person name="Chen G.Z."/>
            <person name="Huang M.Z."/>
            <person name="Huang L."/>
            <person name="Peng D.H."/>
            <person name="Luo Y.B."/>
            <person name="Zou S.Q."/>
            <person name="Chen S.P."/>
            <person name="Lan S."/>
            <person name="Tsai W.C."/>
            <person name="Van de Peer Y."/>
            <person name="Liu Z.J."/>
        </authorList>
    </citation>
    <scope>NUCLEOTIDE SEQUENCE [LARGE SCALE GENOMIC DNA]</scope>
    <source>
        <strain evidence="8">Lor287</strain>
    </source>
</reference>
<protein>
    <recommendedName>
        <fullName evidence="7">AAA+ ATPase domain-containing protein</fullName>
    </recommendedName>
</protein>
<dbReference type="GO" id="GO:0016887">
    <property type="term" value="F:ATP hydrolysis activity"/>
    <property type="evidence" value="ECO:0007669"/>
    <property type="project" value="InterPro"/>
</dbReference>
<evidence type="ECO:0000256" key="1">
    <source>
        <dbReference type="ARBA" id="ARBA00001946"/>
    </source>
</evidence>
<dbReference type="InterPro" id="IPR003960">
    <property type="entry name" value="ATPase_AAA_CS"/>
</dbReference>
<feature type="domain" description="AAA+ ATPase" evidence="7">
    <location>
        <begin position="237"/>
        <end position="375"/>
    </location>
</feature>
<dbReference type="SMART" id="SM00382">
    <property type="entry name" value="AAA"/>
    <property type="match status" value="1"/>
</dbReference>
<proteinExistence type="inferred from homology"/>
<feature type="compositionally biased region" description="Polar residues" evidence="6">
    <location>
        <begin position="480"/>
        <end position="490"/>
    </location>
</feature>
<dbReference type="Pfam" id="PF00004">
    <property type="entry name" value="AAA"/>
    <property type="match status" value="1"/>
</dbReference>
<dbReference type="InterPro" id="IPR027417">
    <property type="entry name" value="P-loop_NTPase"/>
</dbReference>
<evidence type="ECO:0000256" key="4">
    <source>
        <dbReference type="ARBA" id="ARBA00049360"/>
    </source>
</evidence>
<dbReference type="Pfam" id="PF25568">
    <property type="entry name" value="AAA_lid_At3g28540"/>
    <property type="match status" value="1"/>
</dbReference>
<evidence type="ECO:0000313" key="9">
    <source>
        <dbReference type="Proteomes" id="UP001418222"/>
    </source>
</evidence>
<dbReference type="InterPro" id="IPR058017">
    <property type="entry name" value="At3g28540-like_C"/>
</dbReference>
<dbReference type="Proteomes" id="UP001418222">
    <property type="component" value="Unassembled WGS sequence"/>
</dbReference>
<accession>A0AAP0GBA4</accession>
<evidence type="ECO:0000256" key="5">
    <source>
        <dbReference type="RuleBase" id="RU003651"/>
    </source>
</evidence>